<dbReference type="PANTHER" id="PTHR18895:SF74">
    <property type="entry name" value="MTRF1L RELEASE FACTOR GLUTAMINE METHYLTRANSFERASE"/>
    <property type="match status" value="1"/>
</dbReference>
<evidence type="ECO:0000313" key="8">
    <source>
        <dbReference type="EMBL" id="OAQ20367.1"/>
    </source>
</evidence>
<keyword evidence="3 5" id="KW-0949">S-adenosyl-L-methionine</keyword>
<keyword evidence="2 5" id="KW-0808">Transferase</keyword>
<feature type="binding site" evidence="5">
    <location>
        <position position="140"/>
    </location>
    <ligand>
        <name>S-adenosyl-L-methionine</name>
        <dbReference type="ChEBI" id="CHEBI:59789"/>
    </ligand>
</feature>
<dbReference type="InterPro" id="IPR050320">
    <property type="entry name" value="N5-glutamine_MTase"/>
</dbReference>
<dbReference type="RefSeq" id="WP_084271023.1">
    <property type="nucleotide sequence ID" value="NZ_LWLG01000012.1"/>
</dbReference>
<accession>A0A179D2S9</accession>
<evidence type="ECO:0000259" key="6">
    <source>
        <dbReference type="Pfam" id="PF05175"/>
    </source>
</evidence>
<dbReference type="GO" id="GO:0102559">
    <property type="term" value="F:peptide chain release factor N(5)-glutamine methyltransferase activity"/>
    <property type="evidence" value="ECO:0007669"/>
    <property type="project" value="UniProtKB-EC"/>
</dbReference>
<reference evidence="8 9" key="1">
    <citation type="submission" date="2016-04" db="EMBL/GenBank/DDBJ databases">
        <title>Genome analysis of Thermosulfurimonas dismutans, the first thermophilic sulfur-disproportionating bacterium of the phylum Thermodesulfobacteria.</title>
        <authorList>
            <person name="Mardanov A.V."/>
            <person name="Beletsky A.V."/>
            <person name="Kadnikov V.V."/>
            <person name="Slobodkin A.I."/>
            <person name="Ravin N.V."/>
        </authorList>
    </citation>
    <scope>NUCLEOTIDE SEQUENCE [LARGE SCALE GENOMIC DNA]</scope>
    <source>
        <strain evidence="8 9">S95</strain>
    </source>
</reference>
<proteinExistence type="inferred from homology"/>
<dbReference type="NCBIfam" id="TIGR00536">
    <property type="entry name" value="hemK_fam"/>
    <property type="match status" value="1"/>
</dbReference>
<dbReference type="CDD" id="cd02440">
    <property type="entry name" value="AdoMet_MTases"/>
    <property type="match status" value="1"/>
</dbReference>
<evidence type="ECO:0000259" key="7">
    <source>
        <dbReference type="Pfam" id="PF17827"/>
    </source>
</evidence>
<dbReference type="Pfam" id="PF17827">
    <property type="entry name" value="PrmC_N"/>
    <property type="match status" value="1"/>
</dbReference>
<evidence type="ECO:0000256" key="5">
    <source>
        <dbReference type="HAMAP-Rule" id="MF_02126"/>
    </source>
</evidence>
<evidence type="ECO:0000313" key="9">
    <source>
        <dbReference type="Proteomes" id="UP000078390"/>
    </source>
</evidence>
<evidence type="ECO:0000256" key="1">
    <source>
        <dbReference type="ARBA" id="ARBA00022603"/>
    </source>
</evidence>
<name>A0A179D2S9_9BACT</name>
<evidence type="ECO:0000256" key="4">
    <source>
        <dbReference type="ARBA" id="ARBA00048391"/>
    </source>
</evidence>
<dbReference type="PATRIC" id="fig|999894.6.peg.1561"/>
<dbReference type="InterPro" id="IPR029063">
    <property type="entry name" value="SAM-dependent_MTases_sf"/>
</dbReference>
<dbReference type="InterPro" id="IPR040758">
    <property type="entry name" value="PrmC_N"/>
</dbReference>
<gene>
    <name evidence="5" type="primary">prmC</name>
    <name evidence="8" type="ORF">TDIS_1562</name>
</gene>
<dbReference type="Pfam" id="PF05175">
    <property type="entry name" value="MTS"/>
    <property type="match status" value="1"/>
</dbReference>
<sequence length="277" mass="30757">MTVSEALALGKKFFLSRGFDARDAEHETRLILAFLLGLRPLDLYLRLDSEVPEGLFRRLLAERASGKPLAYVLGEVEFWGRTFKIRPGVLIPRPETEILVEAFLKAKVPEGPVLELGVGSGVILVTCLLERAGLKGLGIDIQEGALRLALENAKLHGVAERMFLVRGDWLSPLRFGPKFSALVSNPPYVSARDLSGLSREILDHEPLEALYGGWDGLAFVRRTLEKGPGYLKPGGKIFLEIGYDQREAVEEICRRCDLKVYFEKDLSGIARVAVVEK</sequence>
<dbReference type="Gene3D" id="1.10.8.10">
    <property type="entry name" value="DNA helicase RuvA subunit, C-terminal domain"/>
    <property type="match status" value="1"/>
</dbReference>
<feature type="binding site" evidence="5">
    <location>
        <begin position="117"/>
        <end position="121"/>
    </location>
    <ligand>
        <name>S-adenosyl-L-methionine</name>
        <dbReference type="ChEBI" id="CHEBI:59789"/>
    </ligand>
</feature>
<dbReference type="HAMAP" id="MF_02126">
    <property type="entry name" value="RF_methyltr_PrmC"/>
    <property type="match status" value="1"/>
</dbReference>
<evidence type="ECO:0000256" key="3">
    <source>
        <dbReference type="ARBA" id="ARBA00022691"/>
    </source>
</evidence>
<comment type="function">
    <text evidence="5">Methylates the class 1 translation termination release factors RF1/PrfA and RF2/PrfB on the glutamine residue of the universally conserved GGQ motif.</text>
</comment>
<feature type="binding site" evidence="5">
    <location>
        <position position="185"/>
    </location>
    <ligand>
        <name>S-adenosyl-L-methionine</name>
        <dbReference type="ChEBI" id="CHEBI:59789"/>
    </ligand>
</feature>
<dbReference type="PANTHER" id="PTHR18895">
    <property type="entry name" value="HEMK METHYLTRANSFERASE"/>
    <property type="match status" value="1"/>
</dbReference>
<comment type="similarity">
    <text evidence="5">Belongs to the protein N5-glutamine methyltransferase family. PrmC subfamily.</text>
</comment>
<dbReference type="PROSITE" id="PS00092">
    <property type="entry name" value="N6_MTASE"/>
    <property type="match status" value="1"/>
</dbReference>
<dbReference type="Proteomes" id="UP000078390">
    <property type="component" value="Unassembled WGS sequence"/>
</dbReference>
<dbReference type="InterPro" id="IPR007848">
    <property type="entry name" value="Small_mtfrase_dom"/>
</dbReference>
<dbReference type="InterPro" id="IPR004556">
    <property type="entry name" value="HemK-like"/>
</dbReference>
<keyword evidence="9" id="KW-1185">Reference proteome</keyword>
<comment type="caution">
    <text evidence="8">The sequence shown here is derived from an EMBL/GenBank/DDBJ whole genome shotgun (WGS) entry which is preliminary data.</text>
</comment>
<evidence type="ECO:0000256" key="2">
    <source>
        <dbReference type="ARBA" id="ARBA00022679"/>
    </source>
</evidence>
<feature type="domain" description="Release factor glutamine methyltransferase N-terminal" evidence="7">
    <location>
        <begin position="5"/>
        <end position="74"/>
    </location>
</feature>
<comment type="catalytic activity">
    <reaction evidence="4 5">
        <text>L-glutaminyl-[peptide chain release factor] + S-adenosyl-L-methionine = N(5)-methyl-L-glutaminyl-[peptide chain release factor] + S-adenosyl-L-homocysteine + H(+)</text>
        <dbReference type="Rhea" id="RHEA:42896"/>
        <dbReference type="Rhea" id="RHEA-COMP:10271"/>
        <dbReference type="Rhea" id="RHEA-COMP:10272"/>
        <dbReference type="ChEBI" id="CHEBI:15378"/>
        <dbReference type="ChEBI" id="CHEBI:30011"/>
        <dbReference type="ChEBI" id="CHEBI:57856"/>
        <dbReference type="ChEBI" id="CHEBI:59789"/>
        <dbReference type="ChEBI" id="CHEBI:61891"/>
        <dbReference type="EC" id="2.1.1.297"/>
    </reaction>
</comment>
<dbReference type="EMBL" id="LWLG01000012">
    <property type="protein sequence ID" value="OAQ20367.1"/>
    <property type="molecule type" value="Genomic_DNA"/>
</dbReference>
<dbReference type="InterPro" id="IPR002052">
    <property type="entry name" value="DNA_methylase_N6_adenine_CS"/>
</dbReference>
<organism evidence="8 9">
    <name type="scientific">Thermosulfurimonas dismutans</name>
    <dbReference type="NCBI Taxonomy" id="999894"/>
    <lineage>
        <taxon>Bacteria</taxon>
        <taxon>Pseudomonadati</taxon>
        <taxon>Thermodesulfobacteriota</taxon>
        <taxon>Thermodesulfobacteria</taxon>
        <taxon>Thermodesulfobacteriales</taxon>
        <taxon>Thermodesulfobacteriaceae</taxon>
        <taxon>Thermosulfurimonas</taxon>
    </lineage>
</organism>
<keyword evidence="1 5" id="KW-0489">Methyltransferase</keyword>
<feature type="binding site" evidence="5">
    <location>
        <begin position="185"/>
        <end position="188"/>
    </location>
    <ligand>
        <name>substrate</name>
    </ligand>
</feature>
<dbReference type="AlphaFoldDB" id="A0A179D2S9"/>
<dbReference type="GO" id="GO:0003676">
    <property type="term" value="F:nucleic acid binding"/>
    <property type="evidence" value="ECO:0007669"/>
    <property type="project" value="InterPro"/>
</dbReference>
<dbReference type="EC" id="2.1.1.297" evidence="5"/>
<protein>
    <recommendedName>
        <fullName evidence="5">Release factor glutamine methyltransferase</fullName>
        <shortName evidence="5">RF MTase</shortName>
        <ecNumber evidence="5">2.1.1.297</ecNumber>
    </recommendedName>
    <alternativeName>
        <fullName evidence="5">N5-glutamine methyltransferase PrmC</fullName>
    </alternativeName>
    <alternativeName>
        <fullName evidence="5">Protein-(glutamine-N5) MTase PrmC</fullName>
    </alternativeName>
    <alternativeName>
        <fullName evidence="5">Protein-glutamine N-methyltransferase PrmC</fullName>
    </alternativeName>
</protein>
<feature type="binding site" evidence="5">
    <location>
        <position position="169"/>
    </location>
    <ligand>
        <name>S-adenosyl-L-methionine</name>
        <dbReference type="ChEBI" id="CHEBI:59789"/>
    </ligand>
</feature>
<dbReference type="SUPFAM" id="SSF53335">
    <property type="entry name" value="S-adenosyl-L-methionine-dependent methyltransferases"/>
    <property type="match status" value="1"/>
</dbReference>
<dbReference type="OrthoDB" id="9800643at2"/>
<dbReference type="InterPro" id="IPR019874">
    <property type="entry name" value="RF_methyltr_PrmC"/>
</dbReference>
<dbReference type="STRING" id="999894.TDIS_1562"/>
<feature type="domain" description="Methyltransferase small" evidence="6">
    <location>
        <begin position="96"/>
        <end position="193"/>
    </location>
</feature>
<dbReference type="Gene3D" id="3.40.50.150">
    <property type="entry name" value="Vaccinia Virus protein VP39"/>
    <property type="match status" value="1"/>
</dbReference>
<dbReference type="NCBIfam" id="TIGR03534">
    <property type="entry name" value="RF_mod_PrmC"/>
    <property type="match status" value="1"/>
</dbReference>
<dbReference type="GO" id="GO:0032259">
    <property type="term" value="P:methylation"/>
    <property type="evidence" value="ECO:0007669"/>
    <property type="project" value="UniProtKB-KW"/>
</dbReference>